<dbReference type="SUPFAM" id="SSF56112">
    <property type="entry name" value="Protein kinase-like (PK-like)"/>
    <property type="match status" value="1"/>
</dbReference>
<dbReference type="InterPro" id="IPR000719">
    <property type="entry name" value="Prot_kinase_dom"/>
</dbReference>
<protein>
    <recommendedName>
        <fullName evidence="1">non-specific serine/threonine protein kinase</fullName>
        <ecNumber evidence="1">2.7.11.1</ecNumber>
    </recommendedName>
</protein>
<feature type="compositionally biased region" description="Acidic residues" evidence="2">
    <location>
        <begin position="964"/>
        <end position="995"/>
    </location>
</feature>
<dbReference type="GO" id="GO:0004674">
    <property type="term" value="F:protein serine/threonine kinase activity"/>
    <property type="evidence" value="ECO:0007669"/>
    <property type="project" value="UniProtKB-EC"/>
</dbReference>
<feature type="compositionally biased region" description="Basic residues" evidence="2">
    <location>
        <begin position="926"/>
        <end position="936"/>
    </location>
</feature>
<dbReference type="PROSITE" id="PS00108">
    <property type="entry name" value="PROTEIN_KINASE_ST"/>
    <property type="match status" value="1"/>
</dbReference>
<feature type="region of interest" description="Disordered" evidence="2">
    <location>
        <begin position="770"/>
        <end position="1017"/>
    </location>
</feature>
<feature type="region of interest" description="Disordered" evidence="2">
    <location>
        <begin position="271"/>
        <end position="323"/>
    </location>
</feature>
<feature type="compositionally biased region" description="Polar residues" evidence="2">
    <location>
        <begin position="684"/>
        <end position="696"/>
    </location>
</feature>
<evidence type="ECO:0000256" key="1">
    <source>
        <dbReference type="ARBA" id="ARBA00012513"/>
    </source>
</evidence>
<evidence type="ECO:0000259" key="3">
    <source>
        <dbReference type="PROSITE" id="PS50011"/>
    </source>
</evidence>
<keyword evidence="5" id="KW-1185">Reference proteome</keyword>
<dbReference type="InterPro" id="IPR008271">
    <property type="entry name" value="Ser/Thr_kinase_AS"/>
</dbReference>
<proteinExistence type="predicted"/>
<dbReference type="InterPro" id="IPR011009">
    <property type="entry name" value="Kinase-like_dom_sf"/>
</dbReference>
<feature type="compositionally biased region" description="Basic residues" evidence="2">
    <location>
        <begin position="712"/>
        <end position="729"/>
    </location>
</feature>
<dbReference type="Gene3D" id="1.10.510.10">
    <property type="entry name" value="Transferase(Phosphotransferase) domain 1"/>
    <property type="match status" value="2"/>
</dbReference>
<feature type="region of interest" description="Disordered" evidence="2">
    <location>
        <begin position="655"/>
        <end position="729"/>
    </location>
</feature>
<feature type="domain" description="Protein kinase" evidence="3">
    <location>
        <begin position="66"/>
        <end position="470"/>
    </location>
</feature>
<evidence type="ECO:0000313" key="5">
    <source>
        <dbReference type="Proteomes" id="UP000183832"/>
    </source>
</evidence>
<sequence length="1078" mass="124241">MKRKRSNVDHDDFNNAKNIQCNTQNGNFKQLENDQECCDSKVPYEFILTREIAENVVLCDISGNYWKIGAPIGKGSFGEIFLVSNDPSRAVNVENSKYVTKIEPHSNGPLFVEIHCLMNVNKCNNEEDEHIIEDLVGIPKYIASGSHYFNNTRYRFLIMPRYKTDLHSIIKNSRLNQKHLLIIATQIIDVLKQLHSKNYVHSDIKAENIMIGQCESTVNSNEFERNGKQPLSGTNPFRSCRLRNFSLFNNESDRRNLRPIRSIAYAMVDENSKSSHTVNSGDESDEKDEDFELSPRKRKARRQDNKKKGNLKKKASSNKNIVLNAEKSSKTSFSNQETDDRVFIIDYGLATKFIDTNGEHKPFCMDQRRAHDGTLEFTSRDAHFGVHSRRSDLECLGYNLVYWSQGFLPWKDDKFREQPEIVHRLKEFFMTDAKEIMKLLYGKNCPKFLGEFMHYVSRLEFDEEPDYDYLKGLFKKEFLRLGYQESDMKLNLSELRKACKPNSKTFSETELMISSITDLKTARQLGFLIATDSTDDVEVLSKPNDSIVMNLSCKSSPKNLRSNGKAKTKRAKRQPKVTEKKLIAEKLAQGKKLSIAEISTLDPDQIARERANREYEKFDEKIYYQTPRRFKGNPTYAILEIQNKMRNRLSTAAHPPIIAPSTTADIEHNKNTVKSHDERENDKSLNQYRCSELQSNRKSRVEKQTRAASNVNKRKEKKPERKQKRGKQMLKIKDDISALKDKEITAVEHKETRLKKNVKSKIKELPPVPMEISESSSNTSEDTAQFELKRKRKRTKIMPSVLKSSIETEDDSVYYDIPGEGSSDSSSLKDMSEDENVPKIIHQTGDILSADENSNQGSTFSRSSNNNNNKRGNRRTYYADDDYTASADEVSDVSSETNLTKSSASFRPKRNRKNFWEEHKNDKIRTRNQKRSRSKSRSAGQVSEVSNYSDISEACNDSEYQIPSDDESPEELDDQDEGREFGDSETEENYDDESNQSEAADNSNDSEDSIDIKYSPIKTRHARKRVTYFDMKHIRGRRINTMNEGTRNFRLVSTQDYYLLKKASTSSSKIIYTIKSNL</sequence>
<dbReference type="STRING" id="568069.A0A1J1IEC1"/>
<feature type="compositionally biased region" description="Low complexity" evidence="2">
    <location>
        <begin position="861"/>
        <end position="870"/>
    </location>
</feature>
<dbReference type="GO" id="GO:0005524">
    <property type="term" value="F:ATP binding"/>
    <property type="evidence" value="ECO:0007669"/>
    <property type="project" value="InterPro"/>
</dbReference>
<dbReference type="OrthoDB" id="2687620at2759"/>
<feature type="compositionally biased region" description="Acidic residues" evidence="2">
    <location>
        <begin position="282"/>
        <end position="292"/>
    </location>
</feature>
<feature type="compositionally biased region" description="Polar residues" evidence="2">
    <location>
        <begin position="851"/>
        <end position="860"/>
    </location>
</feature>
<gene>
    <name evidence="4" type="ORF">CLUMA_CG011909</name>
</gene>
<dbReference type="Gene3D" id="3.30.200.20">
    <property type="entry name" value="Phosphorylase Kinase, domain 1"/>
    <property type="match status" value="1"/>
</dbReference>
<dbReference type="InterPro" id="IPR050235">
    <property type="entry name" value="CK1_Ser-Thr_kinase"/>
</dbReference>
<dbReference type="EMBL" id="CVRI01000047">
    <property type="protein sequence ID" value="CRK98560.1"/>
    <property type="molecule type" value="Genomic_DNA"/>
</dbReference>
<name>A0A1J1IEC1_9DIPT</name>
<feature type="compositionally biased region" description="Basic and acidic residues" evidence="2">
    <location>
        <begin position="914"/>
        <end position="925"/>
    </location>
</feature>
<dbReference type="SMART" id="SM00220">
    <property type="entry name" value="S_TKc"/>
    <property type="match status" value="1"/>
</dbReference>
<feature type="compositionally biased region" description="Polar residues" evidence="2">
    <location>
        <begin position="939"/>
        <end position="950"/>
    </location>
</feature>
<dbReference type="PROSITE" id="PS50011">
    <property type="entry name" value="PROTEIN_KINASE_DOM"/>
    <property type="match status" value="1"/>
</dbReference>
<dbReference type="EC" id="2.7.11.1" evidence="1"/>
<evidence type="ECO:0000256" key="2">
    <source>
        <dbReference type="SAM" id="MobiDB-lite"/>
    </source>
</evidence>
<accession>A0A1J1IEC1</accession>
<organism evidence="4 5">
    <name type="scientific">Clunio marinus</name>
    <dbReference type="NCBI Taxonomy" id="568069"/>
    <lineage>
        <taxon>Eukaryota</taxon>
        <taxon>Metazoa</taxon>
        <taxon>Ecdysozoa</taxon>
        <taxon>Arthropoda</taxon>
        <taxon>Hexapoda</taxon>
        <taxon>Insecta</taxon>
        <taxon>Pterygota</taxon>
        <taxon>Neoptera</taxon>
        <taxon>Endopterygota</taxon>
        <taxon>Diptera</taxon>
        <taxon>Nematocera</taxon>
        <taxon>Chironomoidea</taxon>
        <taxon>Chironomidae</taxon>
        <taxon>Clunio</taxon>
    </lineage>
</organism>
<evidence type="ECO:0000313" key="4">
    <source>
        <dbReference type="EMBL" id="CRK98560.1"/>
    </source>
</evidence>
<dbReference type="PANTHER" id="PTHR11909">
    <property type="entry name" value="CASEIN KINASE-RELATED"/>
    <property type="match status" value="1"/>
</dbReference>
<dbReference type="AlphaFoldDB" id="A0A1J1IEC1"/>
<feature type="compositionally biased region" description="Polar residues" evidence="2">
    <location>
        <begin position="773"/>
        <end position="783"/>
    </location>
</feature>
<feature type="compositionally biased region" description="Low complexity" evidence="2">
    <location>
        <begin position="820"/>
        <end position="829"/>
    </location>
</feature>
<feature type="compositionally biased region" description="Polar residues" evidence="2">
    <location>
        <begin position="892"/>
        <end position="905"/>
    </location>
</feature>
<reference evidence="4 5" key="1">
    <citation type="submission" date="2015-04" db="EMBL/GenBank/DDBJ databases">
        <authorList>
            <person name="Syromyatnikov M.Y."/>
            <person name="Popov V.N."/>
        </authorList>
    </citation>
    <scope>NUCLEOTIDE SEQUENCE [LARGE SCALE GENOMIC DNA]</scope>
</reference>
<dbReference type="Proteomes" id="UP000183832">
    <property type="component" value="Unassembled WGS sequence"/>
</dbReference>
<feature type="compositionally biased region" description="Basic and acidic residues" evidence="2">
    <location>
        <begin position="665"/>
        <end position="683"/>
    </location>
</feature>
<dbReference type="Pfam" id="PF00069">
    <property type="entry name" value="Pkinase"/>
    <property type="match status" value="1"/>
</dbReference>